<dbReference type="InterPro" id="IPR006103">
    <property type="entry name" value="Glyco_hydro_2_cat"/>
</dbReference>
<dbReference type="PRINTS" id="PR00132">
    <property type="entry name" value="GLHYDRLASE2"/>
</dbReference>
<feature type="domain" description="Glycoside hydrolase family 2" evidence="9">
    <location>
        <begin position="704"/>
        <end position="806"/>
    </location>
</feature>
<dbReference type="AlphaFoldDB" id="A0A5P2G615"/>
<dbReference type="Gene3D" id="2.60.40.10">
    <property type="entry name" value="Immunoglobulins"/>
    <property type="match status" value="3"/>
</dbReference>
<dbReference type="InterPro" id="IPR008979">
    <property type="entry name" value="Galactose-bd-like_sf"/>
</dbReference>
<dbReference type="GO" id="GO:0005975">
    <property type="term" value="P:carbohydrate metabolic process"/>
    <property type="evidence" value="ECO:0007669"/>
    <property type="project" value="InterPro"/>
</dbReference>
<sequence length="811" mass="92573">MQKIIKYWYSLNFMLCISFHVFAQDKSRFSFNDNWLFYEYDSTKGLIDTLNFGSWKPVQLPHDWSIYHDFSNKYPTTPNQGALPGGIGWYAKEFLLPSTYRNKYVSIDFDGIYRNSEVWVNGHYLGKRPNGYISFSYAISPYLNWNGQKNKIVVKVDNCKQPESRWYSGAGIYRNVWITVHNAIQIAHWGTFIEPKVEQTTTGIKTTITTSTTIENKLHKEGKILVKNIVYTNNGKQVSSSQSNIKLEANKSTTTTTINLNNPVLWSPENPSLYTMKTYIYDTNGMVVDSCSVDFGVRNIHFDRESGFYLNYKSVKIKGVCLHHDAGALGAVVNVRAIERQLQILKEMGCNAIRTSHNAPAPELLDLCDKMGFLVMDEVFDMWAKKKNKFDYHLDFPKWHVQDLQDQIRRDRNHPSVFMWSIGNEIREQFDSSGIRLTKELVTLTKQLDSSRPITSALTEMDTTKNFIYQAKELDVLGWNYNEKMYPDFLKKYPGQKFIASETVSALESRGHYDKPSDTTIFWPANSKEKYILNGNKDYTVSAYDNVAAYWGSSHEETWKIIQKYPFLSGTFVWTGFDYLGEPTPYPFPARSSYFGIVDLAGFPKDVYYMYQSEWSDKTVLHLLPHWNWEVGQIIDVWAYYNNADEVELYLNGKSLGVRKKQGDDLHVSWKVPYESGILKVVSRHDGKVVLIKEIKTAGAPSKIQLFADRKTINPDGKDLSYVSVQVVDKDGNIVPNADNEISFSITGTGSIAGTDNGCQADTTGLKRPIRKAFNGKCLVIIQSNNKQGSIQLKATSPHLNSGTITINSKK</sequence>
<keyword evidence="4" id="KW-0812">Transmembrane</keyword>
<dbReference type="Pfam" id="PF02836">
    <property type="entry name" value="Glyco_hydro_2_C"/>
    <property type="match status" value="1"/>
</dbReference>
<evidence type="ECO:0000256" key="2">
    <source>
        <dbReference type="ARBA" id="ARBA00022801"/>
    </source>
</evidence>
<dbReference type="InterPro" id="IPR008964">
    <property type="entry name" value="Invasin/intimin_cell_adhesion"/>
</dbReference>
<dbReference type="PROSITE" id="PS00608">
    <property type="entry name" value="GLYCOSYL_HYDROL_F2_2"/>
    <property type="match status" value="1"/>
</dbReference>
<dbReference type="SUPFAM" id="SSF49785">
    <property type="entry name" value="Galactose-binding domain-like"/>
    <property type="match status" value="1"/>
</dbReference>
<comment type="similarity">
    <text evidence="1">Belongs to the glycosyl hydrolase 2 family.</text>
</comment>
<feature type="domain" description="DUF4982" evidence="8">
    <location>
        <begin position="632"/>
        <end position="690"/>
    </location>
</feature>
<dbReference type="RefSeq" id="WP_131329555.1">
    <property type="nucleotide sequence ID" value="NZ_CP044016.1"/>
</dbReference>
<dbReference type="InterPro" id="IPR051913">
    <property type="entry name" value="GH2_Domain-Containing"/>
</dbReference>
<feature type="transmembrane region" description="Helical" evidence="4">
    <location>
        <begin position="7"/>
        <end position="23"/>
    </location>
</feature>
<feature type="domain" description="Glycoside hydrolase family 2 immunoglobulin-like beta-sandwich" evidence="5">
    <location>
        <begin position="191"/>
        <end position="298"/>
    </location>
</feature>
<feature type="domain" description="Glycoside hydrolase family 2 catalytic" evidence="6">
    <location>
        <begin position="305"/>
        <end position="575"/>
    </location>
</feature>
<keyword evidence="2" id="KW-0378">Hydrolase</keyword>
<dbReference type="InterPro" id="IPR032311">
    <property type="entry name" value="DUF4982"/>
</dbReference>
<proteinExistence type="inferred from homology"/>
<evidence type="ECO:0000259" key="8">
    <source>
        <dbReference type="Pfam" id="PF16355"/>
    </source>
</evidence>
<dbReference type="Pfam" id="PF18565">
    <property type="entry name" value="Glyco_hydro2_C5"/>
    <property type="match status" value="1"/>
</dbReference>
<dbReference type="OrthoDB" id="9801077at2"/>
<keyword evidence="4" id="KW-0472">Membrane</keyword>
<dbReference type="PANTHER" id="PTHR42732">
    <property type="entry name" value="BETA-GALACTOSIDASE"/>
    <property type="match status" value="1"/>
</dbReference>
<evidence type="ECO:0000256" key="1">
    <source>
        <dbReference type="ARBA" id="ARBA00007401"/>
    </source>
</evidence>
<dbReference type="InterPro" id="IPR006101">
    <property type="entry name" value="Glyco_hydro_2"/>
</dbReference>
<name>A0A5P2G615_9BACT</name>
<dbReference type="KEGG" id="arac:E0W69_008070"/>
<dbReference type="Gene3D" id="3.20.20.80">
    <property type="entry name" value="Glycosidases"/>
    <property type="match status" value="1"/>
</dbReference>
<dbReference type="Pfam" id="PF02837">
    <property type="entry name" value="Glyco_hydro_2_N"/>
    <property type="match status" value="1"/>
</dbReference>
<dbReference type="InterPro" id="IPR023232">
    <property type="entry name" value="Glyco_hydro_2_AS"/>
</dbReference>
<dbReference type="InterPro" id="IPR006102">
    <property type="entry name" value="Ig-like_GH2"/>
</dbReference>
<keyword evidence="4" id="KW-1133">Transmembrane helix</keyword>
<dbReference type="Proteomes" id="UP000292424">
    <property type="component" value="Chromosome"/>
</dbReference>
<dbReference type="InterPro" id="IPR017853">
    <property type="entry name" value="GH"/>
</dbReference>
<dbReference type="Pfam" id="PF16355">
    <property type="entry name" value="DUF4982"/>
    <property type="match status" value="1"/>
</dbReference>
<gene>
    <name evidence="10" type="ORF">E0W69_008070</name>
</gene>
<evidence type="ECO:0000256" key="4">
    <source>
        <dbReference type="SAM" id="Phobius"/>
    </source>
</evidence>
<evidence type="ECO:0000259" key="5">
    <source>
        <dbReference type="Pfam" id="PF00703"/>
    </source>
</evidence>
<organism evidence="10 11">
    <name type="scientific">Rhizosphaericola mali</name>
    <dbReference type="NCBI Taxonomy" id="2545455"/>
    <lineage>
        <taxon>Bacteria</taxon>
        <taxon>Pseudomonadati</taxon>
        <taxon>Bacteroidota</taxon>
        <taxon>Chitinophagia</taxon>
        <taxon>Chitinophagales</taxon>
        <taxon>Chitinophagaceae</taxon>
        <taxon>Rhizosphaericola</taxon>
    </lineage>
</organism>
<evidence type="ECO:0000256" key="3">
    <source>
        <dbReference type="ARBA" id="ARBA00023295"/>
    </source>
</evidence>
<dbReference type="SUPFAM" id="SSF51445">
    <property type="entry name" value="(Trans)glycosidases"/>
    <property type="match status" value="1"/>
</dbReference>
<dbReference type="PANTHER" id="PTHR42732:SF1">
    <property type="entry name" value="BETA-MANNOSIDASE"/>
    <property type="match status" value="1"/>
</dbReference>
<evidence type="ECO:0000259" key="9">
    <source>
        <dbReference type="Pfam" id="PF18565"/>
    </source>
</evidence>
<evidence type="ECO:0000313" key="10">
    <source>
        <dbReference type="EMBL" id="QES88613.1"/>
    </source>
</evidence>
<dbReference type="SUPFAM" id="SSF49303">
    <property type="entry name" value="beta-Galactosidase/glucuronidase domain"/>
    <property type="match status" value="1"/>
</dbReference>
<dbReference type="InterPro" id="IPR040605">
    <property type="entry name" value="Glyco_hydro2_dom5"/>
</dbReference>
<dbReference type="Gene3D" id="2.60.120.260">
    <property type="entry name" value="Galactose-binding domain-like"/>
    <property type="match status" value="1"/>
</dbReference>
<evidence type="ECO:0000313" key="11">
    <source>
        <dbReference type="Proteomes" id="UP000292424"/>
    </source>
</evidence>
<evidence type="ECO:0000259" key="6">
    <source>
        <dbReference type="Pfam" id="PF02836"/>
    </source>
</evidence>
<dbReference type="InterPro" id="IPR036156">
    <property type="entry name" value="Beta-gal/glucu_dom_sf"/>
</dbReference>
<dbReference type="EMBL" id="CP044016">
    <property type="protein sequence ID" value="QES88613.1"/>
    <property type="molecule type" value="Genomic_DNA"/>
</dbReference>
<dbReference type="Pfam" id="PF00703">
    <property type="entry name" value="Glyco_hydro_2"/>
    <property type="match status" value="1"/>
</dbReference>
<keyword evidence="11" id="KW-1185">Reference proteome</keyword>
<keyword evidence="3" id="KW-0326">Glycosidase</keyword>
<dbReference type="InterPro" id="IPR006104">
    <property type="entry name" value="Glyco_hydro_2_N"/>
</dbReference>
<dbReference type="InterPro" id="IPR013783">
    <property type="entry name" value="Ig-like_fold"/>
</dbReference>
<feature type="domain" description="Glycosyl hydrolases family 2 sugar binding" evidence="7">
    <location>
        <begin position="59"/>
        <end position="177"/>
    </location>
</feature>
<dbReference type="GO" id="GO:0004553">
    <property type="term" value="F:hydrolase activity, hydrolyzing O-glycosyl compounds"/>
    <property type="evidence" value="ECO:0007669"/>
    <property type="project" value="InterPro"/>
</dbReference>
<dbReference type="SUPFAM" id="SSF49373">
    <property type="entry name" value="Invasin/intimin cell-adhesion fragments"/>
    <property type="match status" value="1"/>
</dbReference>
<reference evidence="10 11" key="1">
    <citation type="submission" date="2019-09" db="EMBL/GenBank/DDBJ databases">
        <title>Complete genome sequence of Arachidicoccus sp. B3-10 isolated from apple orchard soil.</title>
        <authorList>
            <person name="Kim H.S."/>
            <person name="Han K.-I."/>
            <person name="Suh M.K."/>
            <person name="Lee K.C."/>
            <person name="Eom M.K."/>
            <person name="Kim J.-S."/>
            <person name="Kang S.W."/>
            <person name="Sin Y."/>
            <person name="Lee J.-S."/>
        </authorList>
    </citation>
    <scope>NUCLEOTIDE SEQUENCE [LARGE SCALE GENOMIC DNA]</scope>
    <source>
        <strain evidence="10 11">B3-10</strain>
    </source>
</reference>
<accession>A0A5P2G615</accession>
<protein>
    <submittedName>
        <fullName evidence="10">DUF4982 domain-containing protein</fullName>
    </submittedName>
</protein>
<evidence type="ECO:0000259" key="7">
    <source>
        <dbReference type="Pfam" id="PF02837"/>
    </source>
</evidence>